<organism evidence="3 4">
    <name type="scientific">Saccharopolyspora halophila</name>
    <dbReference type="NCBI Taxonomy" id="405551"/>
    <lineage>
        <taxon>Bacteria</taxon>
        <taxon>Bacillati</taxon>
        <taxon>Actinomycetota</taxon>
        <taxon>Actinomycetes</taxon>
        <taxon>Pseudonocardiales</taxon>
        <taxon>Pseudonocardiaceae</taxon>
        <taxon>Saccharopolyspora</taxon>
    </lineage>
</organism>
<comment type="caution">
    <text evidence="3">The sequence shown here is derived from an EMBL/GenBank/DDBJ whole genome shotgun (WGS) entry which is preliminary data.</text>
</comment>
<evidence type="ECO:0000256" key="1">
    <source>
        <dbReference type="SAM" id="Phobius"/>
    </source>
</evidence>
<reference evidence="3 4" key="1">
    <citation type="journal article" date="2019" name="Int. J. Syst. Evol. Microbiol.">
        <title>The Global Catalogue of Microorganisms (GCM) 10K type strain sequencing project: providing services to taxonomists for standard genome sequencing and annotation.</title>
        <authorList>
            <consortium name="The Broad Institute Genomics Platform"/>
            <consortium name="The Broad Institute Genome Sequencing Center for Infectious Disease"/>
            <person name="Wu L."/>
            <person name="Ma J."/>
        </authorList>
    </citation>
    <scope>NUCLEOTIDE SEQUENCE [LARGE SCALE GENOMIC DNA]</scope>
    <source>
        <strain evidence="3 4">JCM 16221</strain>
    </source>
</reference>
<evidence type="ECO:0000313" key="4">
    <source>
        <dbReference type="Proteomes" id="UP001501218"/>
    </source>
</evidence>
<keyword evidence="4" id="KW-1185">Reference proteome</keyword>
<keyword evidence="2" id="KW-0732">Signal</keyword>
<sequence>MALGAVVCVVLASWVAMTAVGPDSSGALVTRCGTALQRSAELEQLLGVDLPRGFRQVLLSEEEHRAIVECDEARARQQALAGALVLGGMVLGGMSILTRKRRATGVRSTEE</sequence>
<keyword evidence="1" id="KW-0812">Transmembrane</keyword>
<keyword evidence="1" id="KW-0472">Membrane</keyword>
<keyword evidence="1" id="KW-1133">Transmembrane helix</keyword>
<proteinExistence type="predicted"/>
<gene>
    <name evidence="3" type="ORF">GCM10009854_41220</name>
</gene>
<feature type="chain" id="PRO_5045670583" evidence="2">
    <location>
        <begin position="19"/>
        <end position="111"/>
    </location>
</feature>
<name>A0ABN3GRF8_9PSEU</name>
<dbReference type="Proteomes" id="UP001501218">
    <property type="component" value="Unassembled WGS sequence"/>
</dbReference>
<feature type="signal peptide" evidence="2">
    <location>
        <begin position="1"/>
        <end position="18"/>
    </location>
</feature>
<protein>
    <submittedName>
        <fullName evidence="3">Uncharacterized protein</fullName>
    </submittedName>
</protein>
<feature type="transmembrane region" description="Helical" evidence="1">
    <location>
        <begin position="79"/>
        <end position="97"/>
    </location>
</feature>
<dbReference type="EMBL" id="BAAARA010000019">
    <property type="protein sequence ID" value="GAA2358545.1"/>
    <property type="molecule type" value="Genomic_DNA"/>
</dbReference>
<evidence type="ECO:0000256" key="2">
    <source>
        <dbReference type="SAM" id="SignalP"/>
    </source>
</evidence>
<accession>A0ABN3GRF8</accession>
<evidence type="ECO:0000313" key="3">
    <source>
        <dbReference type="EMBL" id="GAA2358545.1"/>
    </source>
</evidence>